<keyword evidence="13" id="KW-1185">Reference proteome</keyword>
<feature type="region of interest" description="Disordered" evidence="11">
    <location>
        <begin position="52"/>
        <end position="79"/>
    </location>
</feature>
<keyword evidence="8" id="KW-1133">Transmembrane helix</keyword>
<protein>
    <recommendedName>
        <fullName evidence="10">Flagellar protein FliL</fullName>
    </recommendedName>
</protein>
<keyword evidence="10" id="KW-0997">Cell inner membrane</keyword>
<evidence type="ECO:0000256" key="11">
    <source>
        <dbReference type="SAM" id="MobiDB-lite"/>
    </source>
</evidence>
<keyword evidence="12" id="KW-0969">Cilium</keyword>
<dbReference type="GO" id="GO:0071978">
    <property type="term" value="P:bacterial-type flagellum-dependent swarming motility"/>
    <property type="evidence" value="ECO:0007669"/>
    <property type="project" value="TreeGrafter"/>
</dbReference>
<keyword evidence="9 10" id="KW-0472">Membrane</keyword>
<evidence type="ECO:0000256" key="4">
    <source>
        <dbReference type="ARBA" id="ARBA00022475"/>
    </source>
</evidence>
<evidence type="ECO:0000256" key="7">
    <source>
        <dbReference type="ARBA" id="ARBA00022779"/>
    </source>
</evidence>
<evidence type="ECO:0000313" key="13">
    <source>
        <dbReference type="Proteomes" id="UP000464468"/>
    </source>
</evidence>
<dbReference type="Pfam" id="PF03748">
    <property type="entry name" value="FliL"/>
    <property type="match status" value="1"/>
</dbReference>
<proteinExistence type="inferred from homology"/>
<comment type="subcellular location">
    <subcellularLocation>
        <location evidence="10">Cell inner membrane</location>
    </subcellularLocation>
    <subcellularLocation>
        <location evidence="2">Cell membrane</location>
        <topology evidence="2">Single-pass membrane protein</topology>
    </subcellularLocation>
</comment>
<evidence type="ECO:0000256" key="2">
    <source>
        <dbReference type="ARBA" id="ARBA00004162"/>
    </source>
</evidence>
<keyword evidence="6" id="KW-0812">Transmembrane</keyword>
<dbReference type="EMBL" id="CP047895">
    <property type="protein sequence ID" value="QHL90173.1"/>
    <property type="molecule type" value="Genomic_DNA"/>
</dbReference>
<reference evidence="12 13" key="1">
    <citation type="submission" date="2020-01" db="EMBL/GenBank/DDBJ databases">
        <title>Sphingomonas sp. C33 whole genome sequece.</title>
        <authorList>
            <person name="Park C."/>
        </authorList>
    </citation>
    <scope>NUCLEOTIDE SEQUENCE [LARGE SCALE GENOMIC DNA]</scope>
    <source>
        <strain evidence="12 13">C33</strain>
    </source>
</reference>
<keyword evidence="12" id="KW-0966">Cell projection</keyword>
<dbReference type="GO" id="GO:0005886">
    <property type="term" value="C:plasma membrane"/>
    <property type="evidence" value="ECO:0007669"/>
    <property type="project" value="UniProtKB-SubCell"/>
</dbReference>
<evidence type="ECO:0000256" key="5">
    <source>
        <dbReference type="ARBA" id="ARBA00022500"/>
    </source>
</evidence>
<dbReference type="PANTHER" id="PTHR35091">
    <property type="entry name" value="FLAGELLAR PROTEIN FLIL"/>
    <property type="match status" value="1"/>
</dbReference>
<dbReference type="KEGG" id="schy:GVO57_04145"/>
<evidence type="ECO:0000313" key="12">
    <source>
        <dbReference type="EMBL" id="QHL90173.1"/>
    </source>
</evidence>
<keyword evidence="5 10" id="KW-0145">Chemotaxis</keyword>
<evidence type="ECO:0000256" key="9">
    <source>
        <dbReference type="ARBA" id="ARBA00023136"/>
    </source>
</evidence>
<accession>A0A7Z2NUQ1</accession>
<dbReference type="AlphaFoldDB" id="A0A7Z2NUQ1"/>
<keyword evidence="7 10" id="KW-0283">Flagellar rotation</keyword>
<gene>
    <name evidence="12" type="ORF">GVO57_04145</name>
</gene>
<organism evidence="12 13">
    <name type="scientific">Sphingomonas changnyeongensis</name>
    <dbReference type="NCBI Taxonomy" id="2698679"/>
    <lineage>
        <taxon>Bacteria</taxon>
        <taxon>Pseudomonadati</taxon>
        <taxon>Pseudomonadota</taxon>
        <taxon>Alphaproteobacteria</taxon>
        <taxon>Sphingomonadales</taxon>
        <taxon>Sphingomonadaceae</taxon>
        <taxon>Sphingomonas</taxon>
    </lineage>
</organism>
<feature type="compositionally biased region" description="Low complexity" evidence="11">
    <location>
        <begin position="67"/>
        <end position="79"/>
    </location>
</feature>
<evidence type="ECO:0000256" key="1">
    <source>
        <dbReference type="ARBA" id="ARBA00002254"/>
    </source>
</evidence>
<evidence type="ECO:0000256" key="10">
    <source>
        <dbReference type="RuleBase" id="RU364125"/>
    </source>
</evidence>
<dbReference type="InterPro" id="IPR005503">
    <property type="entry name" value="FliL"/>
</dbReference>
<dbReference type="PANTHER" id="PTHR35091:SF2">
    <property type="entry name" value="FLAGELLAR PROTEIN FLIL"/>
    <property type="match status" value="1"/>
</dbReference>
<dbReference type="GO" id="GO:0009425">
    <property type="term" value="C:bacterial-type flagellum basal body"/>
    <property type="evidence" value="ECO:0007669"/>
    <property type="project" value="InterPro"/>
</dbReference>
<comment type="similarity">
    <text evidence="3 10">Belongs to the FliL family.</text>
</comment>
<keyword evidence="4" id="KW-1003">Cell membrane</keyword>
<name>A0A7Z2NUQ1_9SPHN</name>
<comment type="function">
    <text evidence="1 10">Controls the rotational direction of flagella during chemotaxis.</text>
</comment>
<sequence>MASAAPPPAPKRRSPLLLIGGVILLAGTGAGATVFLMTSGLVGGKPGDVAAPAGPQLVPKGMRADAETPAETAPAPGAPKYESTYFQMEREFTSNLKDSAHLIQVGLAVATNYDQRVIDNLKTHEMAVRSAVLLTLGETDGEQVFTAAGKKDLQQRLARAINATLKEKEGFGGVGNVYFTNFIVQ</sequence>
<dbReference type="RefSeq" id="WP_160592101.1">
    <property type="nucleotide sequence ID" value="NZ_CP047895.1"/>
</dbReference>
<evidence type="ECO:0000256" key="6">
    <source>
        <dbReference type="ARBA" id="ARBA00022692"/>
    </source>
</evidence>
<keyword evidence="12" id="KW-0282">Flagellum</keyword>
<dbReference type="GO" id="GO:0006935">
    <property type="term" value="P:chemotaxis"/>
    <property type="evidence" value="ECO:0007669"/>
    <property type="project" value="UniProtKB-KW"/>
</dbReference>
<evidence type="ECO:0000256" key="8">
    <source>
        <dbReference type="ARBA" id="ARBA00022989"/>
    </source>
</evidence>
<evidence type="ECO:0000256" key="3">
    <source>
        <dbReference type="ARBA" id="ARBA00008281"/>
    </source>
</evidence>
<dbReference type="Proteomes" id="UP000464468">
    <property type="component" value="Chromosome"/>
</dbReference>